<dbReference type="PANTHER" id="PTHR30589">
    <property type="entry name" value="PROLIPOPROTEIN DIACYLGLYCERYL TRANSFERASE"/>
    <property type="match status" value="1"/>
</dbReference>
<keyword evidence="4 7" id="KW-0812">Transmembrane</keyword>
<evidence type="ECO:0000256" key="1">
    <source>
        <dbReference type="ARBA" id="ARBA00007150"/>
    </source>
</evidence>
<comment type="caution">
    <text evidence="8">The sequence shown here is derived from an EMBL/GenBank/DDBJ whole genome shotgun (WGS) entry which is preliminary data.</text>
</comment>
<keyword evidence="3 8" id="KW-0808">Transferase</keyword>
<evidence type="ECO:0000256" key="7">
    <source>
        <dbReference type="SAM" id="Phobius"/>
    </source>
</evidence>
<feature type="transmembrane region" description="Helical" evidence="7">
    <location>
        <begin position="167"/>
        <end position="187"/>
    </location>
</feature>
<evidence type="ECO:0000256" key="5">
    <source>
        <dbReference type="ARBA" id="ARBA00022989"/>
    </source>
</evidence>
<keyword evidence="2" id="KW-1003">Cell membrane</keyword>
<reference evidence="8" key="2">
    <citation type="journal article" date="2021" name="PeerJ">
        <title>Extensive microbial diversity within the chicken gut microbiome revealed by metagenomics and culture.</title>
        <authorList>
            <person name="Gilroy R."/>
            <person name="Ravi A."/>
            <person name="Getino M."/>
            <person name="Pursley I."/>
            <person name="Horton D.L."/>
            <person name="Alikhan N.F."/>
            <person name="Baker D."/>
            <person name="Gharbi K."/>
            <person name="Hall N."/>
            <person name="Watson M."/>
            <person name="Adriaenssens E.M."/>
            <person name="Foster-Nyarko E."/>
            <person name="Jarju S."/>
            <person name="Secka A."/>
            <person name="Antonio M."/>
            <person name="Oren A."/>
            <person name="Chaudhuri R.R."/>
            <person name="La Ragione R."/>
            <person name="Hildebrand F."/>
            <person name="Pallen M.J."/>
        </authorList>
    </citation>
    <scope>NUCLEOTIDE SEQUENCE</scope>
    <source>
        <strain evidence="8">ChiSjej6B24-2974</strain>
    </source>
</reference>
<dbReference type="GO" id="GO:0005886">
    <property type="term" value="C:plasma membrane"/>
    <property type="evidence" value="ECO:0007669"/>
    <property type="project" value="InterPro"/>
</dbReference>
<feature type="transmembrane region" description="Helical" evidence="7">
    <location>
        <begin position="42"/>
        <end position="66"/>
    </location>
</feature>
<evidence type="ECO:0000313" key="8">
    <source>
        <dbReference type="EMBL" id="HIQ82944.1"/>
    </source>
</evidence>
<feature type="transmembrane region" description="Helical" evidence="7">
    <location>
        <begin position="118"/>
        <end position="147"/>
    </location>
</feature>
<accession>A0A9D0ZMG0</accession>
<evidence type="ECO:0000256" key="2">
    <source>
        <dbReference type="ARBA" id="ARBA00022475"/>
    </source>
</evidence>
<keyword evidence="6 7" id="KW-0472">Membrane</keyword>
<sequence>MYPYITVFGFQVGTYGLWMLAGLFAAFFLFKHLFRRRGICWECALVIVCCAFGLALLGGYVFYMLFSVGLPAIVEAAHEGRLLETLSQGGIVFYGGLFSGILGVWIGCRIVGLRFLPVLDLCAPALALGHAFGRVGCLFAGCCYGMPCDLPFCFALSPYIEGGARLFPVQLFESACDLILCAALVLYLRKRRPVPRAAGIFLMSYATYRFIFEFFRGDEIRGRILGLSTSQFWSLPTFAAGAILCFIVARMGVNSDPFRTDEGRIRPPETEK</sequence>
<dbReference type="Pfam" id="PF01790">
    <property type="entry name" value="LGT"/>
    <property type="match status" value="1"/>
</dbReference>
<dbReference type="Proteomes" id="UP000824260">
    <property type="component" value="Unassembled WGS sequence"/>
</dbReference>
<gene>
    <name evidence="8" type="ORF">IAA52_07555</name>
</gene>
<name>A0A9D0ZMG0_9FIRM</name>
<feature type="transmembrane region" description="Helical" evidence="7">
    <location>
        <begin position="12"/>
        <end position="30"/>
    </location>
</feature>
<dbReference type="InterPro" id="IPR001640">
    <property type="entry name" value="Lgt"/>
</dbReference>
<reference evidence="8" key="1">
    <citation type="submission" date="2020-10" db="EMBL/GenBank/DDBJ databases">
        <authorList>
            <person name="Gilroy R."/>
        </authorList>
    </citation>
    <scope>NUCLEOTIDE SEQUENCE</scope>
    <source>
        <strain evidence="8">ChiSjej6B24-2974</strain>
    </source>
</reference>
<dbReference type="GO" id="GO:0008961">
    <property type="term" value="F:phosphatidylglycerol-prolipoprotein diacylglyceryl transferase activity"/>
    <property type="evidence" value="ECO:0007669"/>
    <property type="project" value="InterPro"/>
</dbReference>
<comment type="similarity">
    <text evidence="1">Belongs to the Lgt family.</text>
</comment>
<dbReference type="AlphaFoldDB" id="A0A9D0ZMG0"/>
<protein>
    <submittedName>
        <fullName evidence="8">Prolipoprotein diacylglyceryl transferase</fullName>
    </submittedName>
</protein>
<dbReference type="PANTHER" id="PTHR30589:SF0">
    <property type="entry name" value="PHOSPHATIDYLGLYCEROL--PROLIPOPROTEIN DIACYLGLYCERYL TRANSFERASE"/>
    <property type="match status" value="1"/>
</dbReference>
<dbReference type="GO" id="GO:0042158">
    <property type="term" value="P:lipoprotein biosynthetic process"/>
    <property type="evidence" value="ECO:0007669"/>
    <property type="project" value="InterPro"/>
</dbReference>
<feature type="transmembrane region" description="Helical" evidence="7">
    <location>
        <begin position="194"/>
        <end position="212"/>
    </location>
</feature>
<dbReference type="EMBL" id="DVFZ01000076">
    <property type="protein sequence ID" value="HIQ82944.1"/>
    <property type="molecule type" value="Genomic_DNA"/>
</dbReference>
<organism evidence="8 9">
    <name type="scientific">Candidatus Pullichristensenella stercorigallinarum</name>
    <dbReference type="NCBI Taxonomy" id="2840909"/>
    <lineage>
        <taxon>Bacteria</taxon>
        <taxon>Bacillati</taxon>
        <taxon>Bacillota</taxon>
        <taxon>Clostridia</taxon>
        <taxon>Candidatus Pullichristensenella</taxon>
    </lineage>
</organism>
<keyword evidence="5 7" id="KW-1133">Transmembrane helix</keyword>
<feature type="transmembrane region" description="Helical" evidence="7">
    <location>
        <begin position="86"/>
        <end position="106"/>
    </location>
</feature>
<evidence type="ECO:0000313" key="9">
    <source>
        <dbReference type="Proteomes" id="UP000824260"/>
    </source>
</evidence>
<feature type="transmembrane region" description="Helical" evidence="7">
    <location>
        <begin position="232"/>
        <end position="249"/>
    </location>
</feature>
<evidence type="ECO:0000256" key="6">
    <source>
        <dbReference type="ARBA" id="ARBA00023136"/>
    </source>
</evidence>
<evidence type="ECO:0000256" key="3">
    <source>
        <dbReference type="ARBA" id="ARBA00022679"/>
    </source>
</evidence>
<proteinExistence type="inferred from homology"/>
<evidence type="ECO:0000256" key="4">
    <source>
        <dbReference type="ARBA" id="ARBA00022692"/>
    </source>
</evidence>